<reference evidence="1 2" key="1">
    <citation type="submission" date="2019-10" db="EMBL/GenBank/DDBJ databases">
        <title>Nonomuraea sp. nov., isolated from Phyllanthus amarus.</title>
        <authorList>
            <person name="Klykleung N."/>
            <person name="Tanasupawat S."/>
        </authorList>
    </citation>
    <scope>NUCLEOTIDE SEQUENCE [LARGE SCALE GENOMIC DNA]</scope>
    <source>
        <strain evidence="1 2">PA1-10</strain>
    </source>
</reference>
<evidence type="ECO:0000313" key="2">
    <source>
        <dbReference type="Proteomes" id="UP000312512"/>
    </source>
</evidence>
<protein>
    <submittedName>
        <fullName evidence="1">Uncharacterized protein</fullName>
    </submittedName>
</protein>
<dbReference type="Proteomes" id="UP000312512">
    <property type="component" value="Unassembled WGS sequence"/>
</dbReference>
<comment type="caution">
    <text evidence="1">The sequence shown here is derived from an EMBL/GenBank/DDBJ whole genome shotgun (WGS) entry which is preliminary data.</text>
</comment>
<organism evidence="1 2">
    <name type="scientific">Nonomuraea phyllanthi</name>
    <dbReference type="NCBI Taxonomy" id="2219224"/>
    <lineage>
        <taxon>Bacteria</taxon>
        <taxon>Bacillati</taxon>
        <taxon>Actinomycetota</taxon>
        <taxon>Actinomycetes</taxon>
        <taxon>Streptosporangiales</taxon>
        <taxon>Streptosporangiaceae</taxon>
        <taxon>Nonomuraea</taxon>
    </lineage>
</organism>
<proteinExistence type="predicted"/>
<gene>
    <name evidence="1" type="ORF">FH608_043240</name>
</gene>
<name>A0A5C4VDM7_9ACTN</name>
<dbReference type="OrthoDB" id="6458179at2"/>
<accession>A0A5C4VDM7</accession>
<evidence type="ECO:0000313" key="1">
    <source>
        <dbReference type="EMBL" id="KAB8188585.1"/>
    </source>
</evidence>
<dbReference type="AlphaFoldDB" id="A0A5C4VDM7"/>
<keyword evidence="2" id="KW-1185">Reference proteome</keyword>
<dbReference type="RefSeq" id="WP_139636825.1">
    <property type="nucleotide sequence ID" value="NZ_VDLX02000024.1"/>
</dbReference>
<sequence>MIDTKIMFRDIFVGGFNQGNSTLTPGGPCACTDNDLKMRALDGIKGKLPTALKDQVGSVTFKPVSVFALENLLFPAAQVISLEQAYVPGDLLVVGNFIDKDSF</sequence>
<dbReference type="EMBL" id="VDLX02000024">
    <property type="protein sequence ID" value="KAB8188585.1"/>
    <property type="molecule type" value="Genomic_DNA"/>
</dbReference>